<protein>
    <submittedName>
        <fullName evidence="1">DNA phosphorothioation system sulfurtransferase DndC</fullName>
    </submittedName>
</protein>
<dbReference type="EMBL" id="PQXF01000002">
    <property type="protein sequence ID" value="PXF61847.1"/>
    <property type="molecule type" value="Genomic_DNA"/>
</dbReference>
<gene>
    <name evidence="1" type="primary">dndC</name>
    <name evidence="1" type="ORF">C4B59_01045</name>
</gene>
<evidence type="ECO:0000313" key="2">
    <source>
        <dbReference type="Proteomes" id="UP000248329"/>
    </source>
</evidence>
<dbReference type="Proteomes" id="UP000248329">
    <property type="component" value="Unassembled WGS sequence"/>
</dbReference>
<proteinExistence type="predicted"/>
<organism evidence="1 2">
    <name type="scientific">Candidatus Methanogaster sp</name>
    <dbReference type="NCBI Taxonomy" id="3386292"/>
    <lineage>
        <taxon>Archaea</taxon>
        <taxon>Methanobacteriati</taxon>
        <taxon>Methanobacteriota</taxon>
        <taxon>Stenosarchaea group</taxon>
        <taxon>Methanomicrobia</taxon>
        <taxon>Methanosarcinales</taxon>
        <taxon>ANME-2 cluster</taxon>
        <taxon>Candidatus Methanogasteraceae</taxon>
        <taxon>Candidatus Methanogaster</taxon>
    </lineage>
</organism>
<sequence length="458" mass="52870">MMNRHISQISKEVEKLYLSDNRPWIVGLSGGKDSTCITQLIYDMLLNLPPEERRKEVHVVSSNTLVESPFIDALIKEKLNKIRNSAKKDKLPIIVEQLKPELNDTFWVNLIGRGYPSPNKWFRWCTDRLKIRPTTKYILNQVKQNGEVIIVLGARKSESETRAQTMGKYEIADFKLRKHQTISGAYVYTPIEDLEVGEVWDYLLQVPSPWGDNNQELQALYQMADKEIAFTLDKNTPAGGDSRFGCWVCTVVKQDRSVEGLIEDGETWLEPLLEFRNWLKKIRDDPTFRESVRKNDRKRKILAEKMGEDFISPEHRGHKILGPFTFEARHEIMKRLMQLQESVSNKKISLISPEEIKAIETIWIYEGDTISTITDVLKSASAEGFVNDTMLPDQFANGSECLSKICEKNGVSLDLVGQLMAVEKDFSSLSRRIGIYDRLEKVIDEYFMREYYNSNGRQ</sequence>
<reference evidence="1" key="1">
    <citation type="submission" date="2018-01" db="EMBL/GenBank/DDBJ databases">
        <authorList>
            <person name="Krukenberg V."/>
        </authorList>
    </citation>
    <scope>NUCLEOTIDE SEQUENCE</scope>
    <source>
        <strain evidence="1">E20ANME2</strain>
    </source>
</reference>
<accession>A0AC61L688</accession>
<evidence type="ECO:0000313" key="1">
    <source>
        <dbReference type="EMBL" id="PXF61847.1"/>
    </source>
</evidence>
<name>A0AC61L688_9EURY</name>
<comment type="caution">
    <text evidence="1">The sequence shown here is derived from an EMBL/GenBank/DDBJ whole genome shotgun (WGS) entry which is preliminary data.</text>
</comment>